<evidence type="ECO:0000313" key="1">
    <source>
        <dbReference type="EMBL" id="MDQ8196469.1"/>
    </source>
</evidence>
<dbReference type="Gene3D" id="2.60.40.1180">
    <property type="entry name" value="Golgi alpha-mannosidase II"/>
    <property type="match status" value="1"/>
</dbReference>
<sequence>FDQGFSWGDITTKGNELYLHVFDLPAEGMLRLADLGANVTGASLLHDSSTVAYQQKGTVLEVNLGSQVGREMPLIPVVKLTLDGPVQVSNQATQIDGITTATLLAEMSTVEDCAIEESRWMEKFGEWKHDYYVEEWQSEDAKAVWDLNVLAAGEYLVSIEYSAENDAADSEWVLSCGDESITFVSFESGFDSNKSF</sequence>
<dbReference type="EMBL" id="JARXIC010000121">
    <property type="protein sequence ID" value="MDQ8196469.1"/>
    <property type="molecule type" value="Genomic_DNA"/>
</dbReference>
<feature type="non-terminal residue" evidence="1">
    <location>
        <position position="1"/>
    </location>
</feature>
<feature type="non-terminal residue" evidence="1">
    <location>
        <position position="196"/>
    </location>
</feature>
<dbReference type="Proteomes" id="UP001243717">
    <property type="component" value="Unassembled WGS sequence"/>
</dbReference>
<protein>
    <submittedName>
        <fullName evidence="1">Uncharacterized protein</fullName>
    </submittedName>
</protein>
<dbReference type="Gene3D" id="2.60.120.260">
    <property type="entry name" value="Galactose-binding domain-like"/>
    <property type="match status" value="1"/>
</dbReference>
<keyword evidence="2" id="KW-1185">Reference proteome</keyword>
<name>A0ABU1ANZ4_9BACT</name>
<evidence type="ECO:0000313" key="2">
    <source>
        <dbReference type="Proteomes" id="UP001243717"/>
    </source>
</evidence>
<accession>A0ABU1ANZ4</accession>
<organism evidence="1 2">
    <name type="scientific">Thalassobacterium sedimentorum</name>
    <dbReference type="NCBI Taxonomy" id="3041258"/>
    <lineage>
        <taxon>Bacteria</taxon>
        <taxon>Pseudomonadati</taxon>
        <taxon>Verrucomicrobiota</taxon>
        <taxon>Opitutia</taxon>
        <taxon>Puniceicoccales</taxon>
        <taxon>Coraliomargaritaceae</taxon>
        <taxon>Thalassobacterium</taxon>
    </lineage>
</organism>
<dbReference type="InterPro" id="IPR013780">
    <property type="entry name" value="Glyco_hydro_b"/>
</dbReference>
<proteinExistence type="predicted"/>
<reference evidence="1 2" key="1">
    <citation type="submission" date="2023-04" db="EMBL/GenBank/DDBJ databases">
        <title>A novel bacteria isolated from coastal sediment.</title>
        <authorList>
            <person name="Liu X.-J."/>
            <person name="Du Z.-J."/>
        </authorList>
    </citation>
    <scope>NUCLEOTIDE SEQUENCE [LARGE SCALE GENOMIC DNA]</scope>
    <source>
        <strain evidence="1 2">SDUM461004</strain>
    </source>
</reference>
<comment type="caution">
    <text evidence="1">The sequence shown here is derived from an EMBL/GenBank/DDBJ whole genome shotgun (WGS) entry which is preliminary data.</text>
</comment>
<gene>
    <name evidence="1" type="ORF">QEH59_18715</name>
</gene>